<accession>A0A0D7B3N4</accession>
<name>A0A0D7B3N4_9AGAR</name>
<dbReference type="Proteomes" id="UP000054007">
    <property type="component" value="Unassembled WGS sequence"/>
</dbReference>
<proteinExistence type="predicted"/>
<evidence type="ECO:0000256" key="1">
    <source>
        <dbReference type="SAM" id="MobiDB-lite"/>
    </source>
</evidence>
<evidence type="ECO:0008006" key="4">
    <source>
        <dbReference type="Google" id="ProtNLM"/>
    </source>
</evidence>
<feature type="region of interest" description="Disordered" evidence="1">
    <location>
        <begin position="70"/>
        <end position="96"/>
    </location>
</feature>
<protein>
    <recommendedName>
        <fullName evidence="4">BZIP domain-containing protein</fullName>
    </recommendedName>
</protein>
<gene>
    <name evidence="2" type="ORF">CYLTODRAFT_424908</name>
</gene>
<evidence type="ECO:0000313" key="2">
    <source>
        <dbReference type="EMBL" id="KIY64805.1"/>
    </source>
</evidence>
<evidence type="ECO:0000313" key="3">
    <source>
        <dbReference type="Proteomes" id="UP000054007"/>
    </source>
</evidence>
<feature type="compositionally biased region" description="Polar residues" evidence="1">
    <location>
        <begin position="79"/>
        <end position="95"/>
    </location>
</feature>
<organism evidence="2 3">
    <name type="scientific">Cylindrobasidium torrendii FP15055 ss-10</name>
    <dbReference type="NCBI Taxonomy" id="1314674"/>
    <lineage>
        <taxon>Eukaryota</taxon>
        <taxon>Fungi</taxon>
        <taxon>Dikarya</taxon>
        <taxon>Basidiomycota</taxon>
        <taxon>Agaricomycotina</taxon>
        <taxon>Agaricomycetes</taxon>
        <taxon>Agaricomycetidae</taxon>
        <taxon>Agaricales</taxon>
        <taxon>Marasmiineae</taxon>
        <taxon>Physalacriaceae</taxon>
        <taxon>Cylindrobasidium</taxon>
    </lineage>
</organism>
<sequence length="166" mass="18052">MSSNSSHLPRVSTSSAFILTSNDLIAQVPSFSPLTASDAHVNPATVAPIPPTSAHVERGAQDAVRTPHQTVSLGGRARTVTSQEGRSSTGSSNNDVLLRQRRTLYTRQSRARQEQRTLSLFDTVHELTAEVARLEAANHELEKDVMYWMGYVKAMESIQGGSSSFV</sequence>
<keyword evidence="3" id="KW-1185">Reference proteome</keyword>
<dbReference type="EMBL" id="KN880618">
    <property type="protein sequence ID" value="KIY64805.1"/>
    <property type="molecule type" value="Genomic_DNA"/>
</dbReference>
<dbReference type="AlphaFoldDB" id="A0A0D7B3N4"/>
<reference evidence="2 3" key="1">
    <citation type="journal article" date="2015" name="Fungal Genet. Biol.">
        <title>Evolution of novel wood decay mechanisms in Agaricales revealed by the genome sequences of Fistulina hepatica and Cylindrobasidium torrendii.</title>
        <authorList>
            <person name="Floudas D."/>
            <person name="Held B.W."/>
            <person name="Riley R."/>
            <person name="Nagy L.G."/>
            <person name="Koehler G."/>
            <person name="Ransdell A.S."/>
            <person name="Younus H."/>
            <person name="Chow J."/>
            <person name="Chiniquy J."/>
            <person name="Lipzen A."/>
            <person name="Tritt A."/>
            <person name="Sun H."/>
            <person name="Haridas S."/>
            <person name="LaButti K."/>
            <person name="Ohm R.A."/>
            <person name="Kues U."/>
            <person name="Blanchette R.A."/>
            <person name="Grigoriev I.V."/>
            <person name="Minto R.E."/>
            <person name="Hibbett D.S."/>
        </authorList>
    </citation>
    <scope>NUCLEOTIDE SEQUENCE [LARGE SCALE GENOMIC DNA]</scope>
    <source>
        <strain evidence="2 3">FP15055 ss-10</strain>
    </source>
</reference>